<protein>
    <submittedName>
        <fullName evidence="1">Uncharacterized protein</fullName>
    </submittedName>
</protein>
<evidence type="ECO:0000313" key="2">
    <source>
        <dbReference type="Proteomes" id="UP000192276"/>
    </source>
</evidence>
<organism evidence="1 2">
    <name type="scientific">Niastella populi</name>
    <dbReference type="NCBI Taxonomy" id="550983"/>
    <lineage>
        <taxon>Bacteria</taxon>
        <taxon>Pseudomonadati</taxon>
        <taxon>Bacteroidota</taxon>
        <taxon>Chitinophagia</taxon>
        <taxon>Chitinophagales</taxon>
        <taxon>Chitinophagaceae</taxon>
        <taxon>Niastella</taxon>
    </lineage>
</organism>
<dbReference type="AlphaFoldDB" id="A0A1V9ENM4"/>
<accession>A0A1V9ENM4</accession>
<proteinExistence type="predicted"/>
<name>A0A1V9ENM4_9BACT</name>
<comment type="caution">
    <text evidence="1">The sequence shown here is derived from an EMBL/GenBank/DDBJ whole genome shotgun (WGS) entry which is preliminary data.</text>
</comment>
<dbReference type="STRING" id="550983.A4R26_31860"/>
<dbReference type="EMBL" id="LWBP01000241">
    <property type="protein sequence ID" value="OQP47727.1"/>
    <property type="molecule type" value="Genomic_DNA"/>
</dbReference>
<dbReference type="Proteomes" id="UP000192276">
    <property type="component" value="Unassembled WGS sequence"/>
</dbReference>
<reference evidence="2" key="1">
    <citation type="submission" date="2016-04" db="EMBL/GenBank/DDBJ databases">
        <authorList>
            <person name="Chen L."/>
            <person name="Zhuang W."/>
            <person name="Wang G."/>
        </authorList>
    </citation>
    <scope>NUCLEOTIDE SEQUENCE [LARGE SCALE GENOMIC DNA]</scope>
    <source>
        <strain evidence="2">208</strain>
    </source>
</reference>
<gene>
    <name evidence="1" type="ORF">A4R26_31860</name>
</gene>
<sequence>MPVHRQALIRWAKFRRMLQYKSEYLRDPYIKDLKHSLYACYKYEIVDVNENITTVYASESITLVYFLDMIIRVERNRRLFAKPHHVIYDNASKEQLGVFEFPNWQSANKTRCILRLNTGKVYSFIQNNNHRRLLKPSTWSRYCFEMTNSENWITYDGNRKMGSITSPDESEIMPIALGFFIIDDKFRSSEESSG</sequence>
<evidence type="ECO:0000313" key="1">
    <source>
        <dbReference type="EMBL" id="OQP47727.1"/>
    </source>
</evidence>
<keyword evidence="2" id="KW-1185">Reference proteome</keyword>